<dbReference type="InterPro" id="IPR002347">
    <property type="entry name" value="SDR_fam"/>
</dbReference>
<dbReference type="InterPro" id="IPR036291">
    <property type="entry name" value="NAD(P)-bd_dom_sf"/>
</dbReference>
<dbReference type="PANTHER" id="PTHR44196">
    <property type="entry name" value="DEHYDROGENASE/REDUCTASE SDR FAMILY MEMBER 7B"/>
    <property type="match status" value="1"/>
</dbReference>
<dbReference type="SUPFAM" id="SSF51735">
    <property type="entry name" value="NAD(P)-binding Rossmann-fold domains"/>
    <property type="match status" value="1"/>
</dbReference>
<dbReference type="GO" id="GO:0016020">
    <property type="term" value="C:membrane"/>
    <property type="evidence" value="ECO:0007669"/>
    <property type="project" value="TreeGrafter"/>
</dbReference>
<keyword evidence="2" id="KW-0560">Oxidoreductase</keyword>
<dbReference type="SMART" id="SM00822">
    <property type="entry name" value="PKS_KR"/>
    <property type="match status" value="1"/>
</dbReference>
<reference evidence="5 6" key="1">
    <citation type="submission" date="2020-07" db="EMBL/GenBank/DDBJ databases">
        <title>Huge and variable diversity of episymbiotic CPR bacteria and DPANN archaea in groundwater ecosystems.</title>
        <authorList>
            <person name="He C.Y."/>
            <person name="Keren R."/>
            <person name="Whittaker M."/>
            <person name="Farag I.F."/>
            <person name="Doudna J."/>
            <person name="Cate J.H.D."/>
            <person name="Banfield J.F."/>
        </authorList>
    </citation>
    <scope>NUCLEOTIDE SEQUENCE [LARGE SCALE GENOMIC DNA]</scope>
    <source>
        <strain evidence="5">NC_groundwater_70_Ag_B-0.1um_54_66</strain>
    </source>
</reference>
<dbReference type="Proteomes" id="UP000595362">
    <property type="component" value="Chromosome"/>
</dbReference>
<dbReference type="EMBL" id="CP066681">
    <property type="protein sequence ID" value="QQG36663.1"/>
    <property type="molecule type" value="Genomic_DNA"/>
</dbReference>
<dbReference type="InterPro" id="IPR020904">
    <property type="entry name" value="Sc_DH/Rdtase_CS"/>
</dbReference>
<proteinExistence type="inferred from homology"/>
<dbReference type="PROSITE" id="PS00061">
    <property type="entry name" value="ADH_SHORT"/>
    <property type="match status" value="1"/>
</dbReference>
<sequence>MNESSPKVDLSGRVALVTGASRGIGAVVAKAYAAAGAHVILTARTTGALEEADDVIRAAGGSATIMPLNLLDFDKIDAMGPAIAGRFGRLDIFVGNAAMLGTLTPLGHTDAKEWQRVMDLNVTANFRLLRTLDPLLRASDAGRVIMVSSSAAQSPRAYWGAYATSKAALEAMTKVYAAEVETTPLKVNIIDPGATRTAMRARAFPGEDPSKPKDPSETVPLFLELAGSSCVFHGEVRKAELKVKAA</sequence>
<dbReference type="AlphaFoldDB" id="A0A7T5UIG2"/>
<feature type="domain" description="Ketoreductase" evidence="4">
    <location>
        <begin position="13"/>
        <end position="181"/>
    </location>
</feature>
<gene>
    <name evidence="5" type="ORF">HYS17_02505</name>
</gene>
<dbReference type="GO" id="GO:0016491">
    <property type="term" value="F:oxidoreductase activity"/>
    <property type="evidence" value="ECO:0007669"/>
    <property type="project" value="UniProtKB-KW"/>
</dbReference>
<dbReference type="PRINTS" id="PR00080">
    <property type="entry name" value="SDRFAMILY"/>
</dbReference>
<organism evidence="5 6">
    <name type="scientific">Micavibrio aeruginosavorus</name>
    <dbReference type="NCBI Taxonomy" id="349221"/>
    <lineage>
        <taxon>Bacteria</taxon>
        <taxon>Pseudomonadati</taxon>
        <taxon>Bdellovibrionota</taxon>
        <taxon>Bdellovibrionia</taxon>
        <taxon>Bdellovibrionales</taxon>
        <taxon>Pseudobdellovibrionaceae</taxon>
        <taxon>Micavibrio</taxon>
    </lineage>
</organism>
<evidence type="ECO:0000256" key="3">
    <source>
        <dbReference type="RuleBase" id="RU000363"/>
    </source>
</evidence>
<dbReference type="Pfam" id="PF00106">
    <property type="entry name" value="adh_short"/>
    <property type="match status" value="1"/>
</dbReference>
<dbReference type="PANTHER" id="PTHR44196:SF4">
    <property type="entry name" value="SHORT CHAIN DEHYDROGENASE"/>
    <property type="match status" value="1"/>
</dbReference>
<dbReference type="Gene3D" id="3.40.50.720">
    <property type="entry name" value="NAD(P)-binding Rossmann-like Domain"/>
    <property type="match status" value="1"/>
</dbReference>
<evidence type="ECO:0000313" key="6">
    <source>
        <dbReference type="Proteomes" id="UP000595362"/>
    </source>
</evidence>
<evidence type="ECO:0000259" key="4">
    <source>
        <dbReference type="SMART" id="SM00822"/>
    </source>
</evidence>
<dbReference type="InterPro" id="IPR057326">
    <property type="entry name" value="KR_dom"/>
</dbReference>
<evidence type="ECO:0000256" key="1">
    <source>
        <dbReference type="ARBA" id="ARBA00006484"/>
    </source>
</evidence>
<evidence type="ECO:0000313" key="5">
    <source>
        <dbReference type="EMBL" id="QQG36663.1"/>
    </source>
</evidence>
<dbReference type="PRINTS" id="PR00081">
    <property type="entry name" value="GDHRDH"/>
</dbReference>
<evidence type="ECO:0000256" key="2">
    <source>
        <dbReference type="ARBA" id="ARBA00023002"/>
    </source>
</evidence>
<name>A0A7T5UIG2_9BACT</name>
<comment type="similarity">
    <text evidence="1 3">Belongs to the short-chain dehydrogenases/reductases (SDR) family.</text>
</comment>
<accession>A0A7T5UIG2</accession>
<protein>
    <submittedName>
        <fullName evidence="5">SDR family NAD(P)-dependent oxidoreductase</fullName>
    </submittedName>
</protein>